<dbReference type="RefSeq" id="WP_179664582.1">
    <property type="nucleotide sequence ID" value="NZ_JACCBG010000001.1"/>
</dbReference>
<comment type="caution">
    <text evidence="2">The sequence shown here is derived from an EMBL/GenBank/DDBJ whole genome shotgun (WGS) entry which is preliminary data.</text>
</comment>
<organism evidence="2 3">
    <name type="scientific">Nocardioides panaciterrulae</name>
    <dbReference type="NCBI Taxonomy" id="661492"/>
    <lineage>
        <taxon>Bacteria</taxon>
        <taxon>Bacillati</taxon>
        <taxon>Actinomycetota</taxon>
        <taxon>Actinomycetes</taxon>
        <taxon>Propionibacteriales</taxon>
        <taxon>Nocardioidaceae</taxon>
        <taxon>Nocardioides</taxon>
    </lineage>
</organism>
<evidence type="ECO:0000313" key="2">
    <source>
        <dbReference type="EMBL" id="NYD43016.1"/>
    </source>
</evidence>
<feature type="transmembrane region" description="Helical" evidence="1">
    <location>
        <begin position="75"/>
        <end position="99"/>
    </location>
</feature>
<keyword evidence="1" id="KW-0472">Membrane</keyword>
<dbReference type="Proteomes" id="UP000535511">
    <property type="component" value="Unassembled WGS sequence"/>
</dbReference>
<feature type="transmembrane region" description="Helical" evidence="1">
    <location>
        <begin position="252"/>
        <end position="277"/>
    </location>
</feature>
<name>A0A7Y9E870_9ACTN</name>
<dbReference type="EMBL" id="JACCBG010000001">
    <property type="protein sequence ID" value="NYD43016.1"/>
    <property type="molecule type" value="Genomic_DNA"/>
</dbReference>
<dbReference type="PANTHER" id="PTHR37305">
    <property type="entry name" value="INTEGRAL MEMBRANE PROTEIN-RELATED"/>
    <property type="match status" value="1"/>
</dbReference>
<dbReference type="AlphaFoldDB" id="A0A7Y9E870"/>
<reference evidence="2 3" key="1">
    <citation type="submission" date="2020-07" db="EMBL/GenBank/DDBJ databases">
        <title>Sequencing the genomes of 1000 actinobacteria strains.</title>
        <authorList>
            <person name="Klenk H.-P."/>
        </authorList>
    </citation>
    <scope>NUCLEOTIDE SEQUENCE [LARGE SCALE GENOMIC DNA]</scope>
    <source>
        <strain evidence="2 3">DSM 21350</strain>
    </source>
</reference>
<proteinExistence type="predicted"/>
<keyword evidence="1" id="KW-1133">Transmembrane helix</keyword>
<accession>A0A7Y9E870</accession>
<evidence type="ECO:0000313" key="3">
    <source>
        <dbReference type="Proteomes" id="UP000535511"/>
    </source>
</evidence>
<feature type="transmembrane region" description="Helical" evidence="1">
    <location>
        <begin position="211"/>
        <end position="232"/>
    </location>
</feature>
<dbReference type="Pfam" id="PF12730">
    <property type="entry name" value="ABC2_membrane_4"/>
    <property type="match status" value="1"/>
</dbReference>
<feature type="transmembrane region" description="Helical" evidence="1">
    <location>
        <begin position="130"/>
        <end position="158"/>
    </location>
</feature>
<evidence type="ECO:0000256" key="1">
    <source>
        <dbReference type="SAM" id="Phobius"/>
    </source>
</evidence>
<feature type="transmembrane region" description="Helical" evidence="1">
    <location>
        <begin position="36"/>
        <end position="55"/>
    </location>
</feature>
<gene>
    <name evidence="2" type="ORF">BJZ21_003099</name>
</gene>
<sequence>MSAAEAAPARPVAGRGPSPRFLLSELRLMLRRRRNLAGLLVLAGVPVLIGVAVRLQASRPGRDAPDFFRSITDNGLFVALAALTIEMGLFLPLAVAVVAGDSVAGEANLGTLRYLLAVPVSRPRLLAVKYAAIVVGAFTATFLVSVTGMVVGLLLFGGGPMTLLSGTQVGFAEGAGRVALATAYLACGMASLGAVGLFVSTLTEQPIGATIAILVFSTASFILDTIPQVSWIHPYLITHNWTAFGDLFRDPVAWGGLAHGLYVAAAYAVVFLLAAWARFAGKDVTS</sequence>
<keyword evidence="3" id="KW-1185">Reference proteome</keyword>
<protein>
    <submittedName>
        <fullName evidence="2">ABC-2 type transport system permease protein</fullName>
    </submittedName>
</protein>
<dbReference type="PANTHER" id="PTHR37305:SF1">
    <property type="entry name" value="MEMBRANE PROTEIN"/>
    <property type="match status" value="1"/>
</dbReference>
<feature type="transmembrane region" description="Helical" evidence="1">
    <location>
        <begin position="178"/>
        <end position="199"/>
    </location>
</feature>
<keyword evidence="1" id="KW-0812">Transmembrane</keyword>